<dbReference type="Gene3D" id="3.90.1010.20">
    <property type="match status" value="1"/>
</dbReference>
<dbReference type="GO" id="GO:0010181">
    <property type="term" value="F:FMN binding"/>
    <property type="evidence" value="ECO:0007669"/>
    <property type="project" value="InterPro"/>
</dbReference>
<dbReference type="GO" id="GO:0016020">
    <property type="term" value="C:membrane"/>
    <property type="evidence" value="ECO:0007669"/>
    <property type="project" value="InterPro"/>
</dbReference>
<dbReference type="EMBL" id="JNSK01000016">
    <property type="protein sequence ID" value="KGA19124.1"/>
    <property type="molecule type" value="Genomic_DNA"/>
</dbReference>
<proteinExistence type="predicted"/>
<accession>A0A094QAI3</accession>
<dbReference type="InterPro" id="IPR007329">
    <property type="entry name" value="FMN-bd"/>
</dbReference>
<gene>
    <name evidence="2" type="ORF">GM50_6750</name>
</gene>
<evidence type="ECO:0000259" key="1">
    <source>
        <dbReference type="SMART" id="SM00900"/>
    </source>
</evidence>
<evidence type="ECO:0000313" key="2">
    <source>
        <dbReference type="EMBL" id="KGA19124.1"/>
    </source>
</evidence>
<dbReference type="SMART" id="SM00900">
    <property type="entry name" value="FMN_bind"/>
    <property type="match status" value="1"/>
</dbReference>
<comment type="caution">
    <text evidence="2">The sequence shown here is derived from an EMBL/GenBank/DDBJ whole genome shotgun (WGS) entry which is preliminary data.</text>
</comment>
<protein>
    <recommendedName>
        <fullName evidence="1">FMN-binding domain-containing protein</fullName>
    </recommendedName>
</protein>
<sequence>MRRALLIAGGTVGGLGAVLVITPPNLSKTAPIAVDTAAQSFTGVEVGTRYGPVQVKIMVKDGKIVDAQTVQAPTGSSDRYTQMSVPVLRERTIDAQSANVQAVSGASFTSYGWSQSLASAIAQAGL</sequence>
<reference evidence="2" key="1">
    <citation type="submission" date="2014-05" db="EMBL/GenBank/DDBJ databases">
        <title>Key roles for freshwater Actinobacteria revealed by deep metagenomic sequencing.</title>
        <authorList>
            <person name="Ghai R."/>
            <person name="Mizuno C.M."/>
            <person name="Picazo A."/>
            <person name="Camacho A."/>
            <person name="Rodriguez-Valera F."/>
        </authorList>
    </citation>
    <scope>NUCLEOTIDE SEQUENCE</scope>
</reference>
<name>A0A094QAI3_9ZZZZ</name>
<dbReference type="AlphaFoldDB" id="A0A094QAI3"/>
<feature type="domain" description="FMN-binding" evidence="1">
    <location>
        <begin position="49"/>
        <end position="124"/>
    </location>
</feature>
<dbReference type="Pfam" id="PF04205">
    <property type="entry name" value="FMN_bind"/>
    <property type="match status" value="1"/>
</dbReference>
<organism evidence="2">
    <name type="scientific">freshwater metagenome</name>
    <dbReference type="NCBI Taxonomy" id="449393"/>
    <lineage>
        <taxon>unclassified sequences</taxon>
        <taxon>metagenomes</taxon>
        <taxon>ecological metagenomes</taxon>
    </lineage>
</organism>